<keyword evidence="5" id="KW-0325">Glycoprotein</keyword>
<keyword evidence="3" id="KW-0808">Transferase</keyword>
<dbReference type="PANTHER" id="PTHR31042">
    <property type="entry name" value="CORE-2/I-BRANCHING BETA-1,6-N-ACETYLGLUCOSAMINYLTRANSFERASE FAMILY PROTEIN-RELATED"/>
    <property type="match status" value="1"/>
</dbReference>
<dbReference type="PaxDb" id="3218-PP1S387_2V6.1"/>
<keyword evidence="9" id="KW-1185">Reference proteome</keyword>
<reference evidence="7 9" key="2">
    <citation type="journal article" date="2018" name="Plant J.">
        <title>The Physcomitrella patens chromosome-scale assembly reveals moss genome structure and evolution.</title>
        <authorList>
            <person name="Lang D."/>
            <person name="Ullrich K.K."/>
            <person name="Murat F."/>
            <person name="Fuchs J."/>
            <person name="Jenkins J."/>
            <person name="Haas F.B."/>
            <person name="Piednoel M."/>
            <person name="Gundlach H."/>
            <person name="Van Bel M."/>
            <person name="Meyberg R."/>
            <person name="Vives C."/>
            <person name="Morata J."/>
            <person name="Symeonidi A."/>
            <person name="Hiss M."/>
            <person name="Muchero W."/>
            <person name="Kamisugi Y."/>
            <person name="Saleh O."/>
            <person name="Blanc G."/>
            <person name="Decker E.L."/>
            <person name="van Gessel N."/>
            <person name="Grimwood J."/>
            <person name="Hayes R.D."/>
            <person name="Graham S.W."/>
            <person name="Gunter L.E."/>
            <person name="McDaniel S.F."/>
            <person name="Hoernstein S.N.W."/>
            <person name="Larsson A."/>
            <person name="Li F.W."/>
            <person name="Perroud P.F."/>
            <person name="Phillips J."/>
            <person name="Ranjan P."/>
            <person name="Rokshar D.S."/>
            <person name="Rothfels C.J."/>
            <person name="Schneider L."/>
            <person name="Shu S."/>
            <person name="Stevenson D.W."/>
            <person name="Thummler F."/>
            <person name="Tillich M."/>
            <person name="Villarreal Aguilar J.C."/>
            <person name="Widiez T."/>
            <person name="Wong G.K."/>
            <person name="Wymore A."/>
            <person name="Zhang Y."/>
            <person name="Zimmer A.D."/>
            <person name="Quatrano R.S."/>
            <person name="Mayer K.F.X."/>
            <person name="Goodstein D."/>
            <person name="Casacuberta J.M."/>
            <person name="Vandepoele K."/>
            <person name="Reski R."/>
            <person name="Cuming A.C."/>
            <person name="Tuskan G.A."/>
            <person name="Maumus F."/>
            <person name="Salse J."/>
            <person name="Schmutz J."/>
            <person name="Rensing S.A."/>
        </authorList>
    </citation>
    <scope>NUCLEOTIDE SEQUENCE [LARGE SCALE GENOMIC DNA]</scope>
    <source>
        <strain evidence="8 9">cv. Gransden 2004</strain>
    </source>
</reference>
<keyword evidence="6" id="KW-0812">Transmembrane</keyword>
<dbReference type="AlphaFoldDB" id="A0A2K1IFS4"/>
<evidence type="ECO:0000313" key="8">
    <source>
        <dbReference type="EnsemblPlants" id="Pp3c24_6500V3.1"/>
    </source>
</evidence>
<evidence type="ECO:0000256" key="2">
    <source>
        <dbReference type="ARBA" id="ARBA00022676"/>
    </source>
</evidence>
<keyword evidence="2" id="KW-0328">Glycosyltransferase</keyword>
<dbReference type="PANTHER" id="PTHR31042:SF8">
    <property type="entry name" value="CORE-2_I-BRANCHING BETA-1,6-N-ACETYLGLUCOSAMINYLTRANSFERASE FAMILY PROTEIN"/>
    <property type="match status" value="1"/>
</dbReference>
<dbReference type="InterPro" id="IPR044174">
    <property type="entry name" value="BC10-like"/>
</dbReference>
<feature type="transmembrane region" description="Helical" evidence="6">
    <location>
        <begin position="42"/>
        <end position="63"/>
    </location>
</feature>
<gene>
    <name evidence="7" type="ORF">PHYPA_028723</name>
</gene>
<dbReference type="Gramene" id="Pp3c24_6500V3.1">
    <property type="protein sequence ID" value="Pp3c24_6500V3.1"/>
    <property type="gene ID" value="Pp3c24_6500"/>
</dbReference>
<reference evidence="7 9" key="1">
    <citation type="journal article" date="2008" name="Science">
        <title>The Physcomitrella genome reveals evolutionary insights into the conquest of land by plants.</title>
        <authorList>
            <person name="Rensing S."/>
            <person name="Lang D."/>
            <person name="Zimmer A."/>
            <person name="Terry A."/>
            <person name="Salamov A."/>
            <person name="Shapiro H."/>
            <person name="Nishiyama T."/>
            <person name="Perroud P.-F."/>
            <person name="Lindquist E."/>
            <person name="Kamisugi Y."/>
            <person name="Tanahashi T."/>
            <person name="Sakakibara K."/>
            <person name="Fujita T."/>
            <person name="Oishi K."/>
            <person name="Shin-I T."/>
            <person name="Kuroki Y."/>
            <person name="Toyoda A."/>
            <person name="Suzuki Y."/>
            <person name="Hashimoto A."/>
            <person name="Yamaguchi K."/>
            <person name="Sugano A."/>
            <person name="Kohara Y."/>
            <person name="Fujiyama A."/>
            <person name="Anterola A."/>
            <person name="Aoki S."/>
            <person name="Ashton N."/>
            <person name="Barbazuk W.B."/>
            <person name="Barker E."/>
            <person name="Bennetzen J."/>
            <person name="Bezanilla M."/>
            <person name="Blankenship R."/>
            <person name="Cho S.H."/>
            <person name="Dutcher S."/>
            <person name="Estelle M."/>
            <person name="Fawcett J.A."/>
            <person name="Gundlach H."/>
            <person name="Hanada K."/>
            <person name="Heyl A."/>
            <person name="Hicks K.A."/>
            <person name="Hugh J."/>
            <person name="Lohr M."/>
            <person name="Mayer K."/>
            <person name="Melkozernov A."/>
            <person name="Murata T."/>
            <person name="Nelson D."/>
            <person name="Pils B."/>
            <person name="Prigge M."/>
            <person name="Reiss B."/>
            <person name="Renner T."/>
            <person name="Rombauts S."/>
            <person name="Rushton P."/>
            <person name="Sanderfoot A."/>
            <person name="Schween G."/>
            <person name="Shiu S.-H."/>
            <person name="Stueber K."/>
            <person name="Theodoulou F.L."/>
            <person name="Tu H."/>
            <person name="Van de Peer Y."/>
            <person name="Verrier P.J."/>
            <person name="Waters E."/>
            <person name="Wood A."/>
            <person name="Yang L."/>
            <person name="Cove D."/>
            <person name="Cuming A."/>
            <person name="Hasebe M."/>
            <person name="Lucas S."/>
            <person name="Mishler D.B."/>
            <person name="Reski R."/>
            <person name="Grigoriev I."/>
            <person name="Quatrano R.S."/>
            <person name="Boore J.L."/>
        </authorList>
    </citation>
    <scope>NUCLEOTIDE SEQUENCE [LARGE SCALE GENOMIC DNA]</scope>
    <source>
        <strain evidence="8 9">cv. Gransden 2004</strain>
    </source>
</reference>
<evidence type="ECO:0000313" key="9">
    <source>
        <dbReference type="Proteomes" id="UP000006727"/>
    </source>
</evidence>
<dbReference type="Proteomes" id="UP000006727">
    <property type="component" value="Chromosome 24"/>
</dbReference>
<proteinExistence type="predicted"/>
<sequence length="441" mass="50312">MPGEAMIQDRESTSSSKRDSQRVRLWRGLIHSDYCPSKKTHMYALLASILFVGSVCFVVMSSLGPNYMNSRIQGLSVSPTGDIPSYSKTSKRDVSGNANAAGGMDISAQIQKAVIIDVNASAPPGQLLLKDPVCYQNMSVTWHQLSDEQLRQKASEAPLQSRGSKIAFMFITKGPMPFASMWERYFCGHENQYSIFLHAHPDYVPSLNPASPFFGRFIPSQEAEWGKVSLQEAENRLLFNAILDETNSWFVLLSESCIPVENFPNSYRHITESQQNFIMAFQESTILHKTRLYRGKHKQMAPEVVVDNFRKGSQWFQINRDLALLVPNDTMFYNKFVNYFCQPHPVCYIDEHYLPTLFFSSRSETLAFRTLTYFEFPHHGPHPTKWDKTNTNAGLIKWIREGHSCSYNGLPTNRCYMFARKFDLNALPNLLELAHDIMGIP</sequence>
<dbReference type="GO" id="GO:0016020">
    <property type="term" value="C:membrane"/>
    <property type="evidence" value="ECO:0007669"/>
    <property type="project" value="UniProtKB-SubCell"/>
</dbReference>
<evidence type="ECO:0000313" key="7">
    <source>
        <dbReference type="EMBL" id="PNR28131.1"/>
    </source>
</evidence>
<dbReference type="EMBL" id="ABEU02000024">
    <property type="protein sequence ID" value="PNR28131.1"/>
    <property type="molecule type" value="Genomic_DNA"/>
</dbReference>
<evidence type="ECO:0000256" key="6">
    <source>
        <dbReference type="SAM" id="Phobius"/>
    </source>
</evidence>
<evidence type="ECO:0000256" key="5">
    <source>
        <dbReference type="ARBA" id="ARBA00023180"/>
    </source>
</evidence>
<dbReference type="GO" id="GO:0016757">
    <property type="term" value="F:glycosyltransferase activity"/>
    <property type="evidence" value="ECO:0007669"/>
    <property type="project" value="UniProtKB-KW"/>
</dbReference>
<name>A0A2K1IFS4_PHYPA</name>
<reference evidence="8" key="3">
    <citation type="submission" date="2020-12" db="UniProtKB">
        <authorList>
            <consortium name="EnsemblPlants"/>
        </authorList>
    </citation>
    <scope>IDENTIFICATION</scope>
</reference>
<dbReference type="InterPro" id="IPR003406">
    <property type="entry name" value="Glyco_trans_14"/>
</dbReference>
<evidence type="ECO:0000256" key="1">
    <source>
        <dbReference type="ARBA" id="ARBA00004606"/>
    </source>
</evidence>
<dbReference type="Pfam" id="PF02485">
    <property type="entry name" value="Branch"/>
    <property type="match status" value="1"/>
</dbReference>
<protein>
    <submittedName>
        <fullName evidence="7 8">Uncharacterized protein</fullName>
    </submittedName>
</protein>
<dbReference type="EnsemblPlants" id="Pp3c24_6500V3.1">
    <property type="protein sequence ID" value="Pp3c24_6500V3.1"/>
    <property type="gene ID" value="Pp3c24_6500"/>
</dbReference>
<dbReference type="InParanoid" id="A0A2K1IFS4"/>
<accession>A0A2K1IFS4</accession>
<evidence type="ECO:0000256" key="4">
    <source>
        <dbReference type="ARBA" id="ARBA00023136"/>
    </source>
</evidence>
<evidence type="ECO:0000256" key="3">
    <source>
        <dbReference type="ARBA" id="ARBA00022679"/>
    </source>
</evidence>
<organism evidence="7">
    <name type="scientific">Physcomitrium patens</name>
    <name type="common">Spreading-leaved earth moss</name>
    <name type="synonym">Physcomitrella patens</name>
    <dbReference type="NCBI Taxonomy" id="3218"/>
    <lineage>
        <taxon>Eukaryota</taxon>
        <taxon>Viridiplantae</taxon>
        <taxon>Streptophyta</taxon>
        <taxon>Embryophyta</taxon>
        <taxon>Bryophyta</taxon>
        <taxon>Bryophytina</taxon>
        <taxon>Bryopsida</taxon>
        <taxon>Funariidae</taxon>
        <taxon>Funariales</taxon>
        <taxon>Funariaceae</taxon>
        <taxon>Physcomitrium</taxon>
    </lineage>
</organism>
<keyword evidence="4 6" id="KW-0472">Membrane</keyword>
<comment type="subcellular location">
    <subcellularLocation>
        <location evidence="1">Membrane</location>
        <topology evidence="1">Single-pass type II membrane protein</topology>
    </subcellularLocation>
</comment>
<keyword evidence="6" id="KW-1133">Transmembrane helix</keyword>